<feature type="transmembrane region" description="Helical" evidence="1">
    <location>
        <begin position="40"/>
        <end position="62"/>
    </location>
</feature>
<dbReference type="Proteomes" id="UP000186785">
    <property type="component" value="Unassembled WGS sequence"/>
</dbReference>
<keyword evidence="1" id="KW-1133">Transmembrane helix</keyword>
<comment type="caution">
    <text evidence="2">The sequence shown here is derived from an EMBL/GenBank/DDBJ whole genome shotgun (WGS) entry which is preliminary data.</text>
</comment>
<keyword evidence="1" id="KW-0812">Transmembrane</keyword>
<dbReference type="RefSeq" id="WP_073708696.1">
    <property type="nucleotide sequence ID" value="NZ_MQSU01000005.1"/>
</dbReference>
<feature type="transmembrane region" description="Helical" evidence="1">
    <location>
        <begin position="106"/>
        <end position="126"/>
    </location>
</feature>
<protein>
    <submittedName>
        <fullName evidence="2">Uncharacterized protein</fullName>
    </submittedName>
</protein>
<sequence length="141" mass="16048">MAKAEQILKFLFVLATLMALAWWIKKYSTDSSDSYTPFVLNIWLLLVLLTVFGITHTILYFSIANRTMFTTLKLPSVLLLTATTAAISTGQMYSWKLPESLDSPEVGWMIYYPAIALSTVLLRYFWLRRTSQITAALPKTP</sequence>
<feature type="transmembrane region" description="Helical" evidence="1">
    <location>
        <begin position="74"/>
        <end position="94"/>
    </location>
</feature>
<evidence type="ECO:0000256" key="1">
    <source>
        <dbReference type="SAM" id="Phobius"/>
    </source>
</evidence>
<feature type="transmembrane region" description="Helical" evidence="1">
    <location>
        <begin position="7"/>
        <end position="24"/>
    </location>
</feature>
<name>A0A1Q5PQR3_9ACTO</name>
<organism evidence="2 3">
    <name type="scientific">Boudabousia liubingyangii</name>
    <dbReference type="NCBI Taxonomy" id="1921764"/>
    <lineage>
        <taxon>Bacteria</taxon>
        <taxon>Bacillati</taxon>
        <taxon>Actinomycetota</taxon>
        <taxon>Actinomycetes</taxon>
        <taxon>Actinomycetales</taxon>
        <taxon>Actinomycetaceae</taxon>
        <taxon>Boudabousia</taxon>
    </lineage>
</organism>
<proteinExistence type="predicted"/>
<evidence type="ECO:0000313" key="2">
    <source>
        <dbReference type="EMBL" id="OKL49812.1"/>
    </source>
</evidence>
<accession>A0A1Q5PQR3</accession>
<reference evidence="2 3" key="1">
    <citation type="submission" date="2016-11" db="EMBL/GenBank/DDBJ databases">
        <title>Actinomyces gypaetusis sp. nov. isolated from the vulture Gypaetus barbatus in Qinghai Tibet Plateau China.</title>
        <authorList>
            <person name="Meng X."/>
        </authorList>
    </citation>
    <scope>NUCLEOTIDE SEQUENCE [LARGE SCALE GENOMIC DNA]</scope>
    <source>
        <strain evidence="2 3">VUL4_2</strain>
    </source>
</reference>
<keyword evidence="1" id="KW-0472">Membrane</keyword>
<keyword evidence="3" id="KW-1185">Reference proteome</keyword>
<dbReference type="EMBL" id="MQSV01000001">
    <property type="protein sequence ID" value="OKL49812.1"/>
    <property type="molecule type" value="Genomic_DNA"/>
</dbReference>
<dbReference type="OrthoDB" id="10012117at2"/>
<evidence type="ECO:0000313" key="3">
    <source>
        <dbReference type="Proteomes" id="UP000186785"/>
    </source>
</evidence>
<gene>
    <name evidence="2" type="ORF">BSR29_02365</name>
</gene>
<dbReference type="AlphaFoldDB" id="A0A1Q5PQR3"/>